<sequence>MGLVTIQQMAYRISDLLSDRLGIKGQDLSEKLSHGGARLPRRVQTAALALAEAAENAPNPKLLMQIDHEAVAKNYDICVRHLRPLNRAHRLRGRLLGFSTSVLFGLLTMGALIAAFMVWRGLI</sequence>
<keyword evidence="3" id="KW-1185">Reference proteome</keyword>
<dbReference type="STRING" id="1077947.SAMN05216227_100932"/>
<accession>A0A1H8ENA6</accession>
<dbReference type="AlphaFoldDB" id="A0A1H8ENA6"/>
<dbReference type="EMBL" id="FOCO01000009">
    <property type="protein sequence ID" value="SEN20367.1"/>
    <property type="molecule type" value="Genomic_DNA"/>
</dbReference>
<proteinExistence type="predicted"/>
<keyword evidence="1" id="KW-0472">Membrane</keyword>
<evidence type="ECO:0000313" key="2">
    <source>
        <dbReference type="EMBL" id="SEN20367.1"/>
    </source>
</evidence>
<name>A0A1H8ENA6_9RHOB</name>
<dbReference type="Proteomes" id="UP000183002">
    <property type="component" value="Unassembled WGS sequence"/>
</dbReference>
<feature type="transmembrane region" description="Helical" evidence="1">
    <location>
        <begin position="95"/>
        <end position="119"/>
    </location>
</feature>
<organism evidence="2 3">
    <name type="scientific">Pseudorhodobacter antarcticus</name>
    <dbReference type="NCBI Taxonomy" id="1077947"/>
    <lineage>
        <taxon>Bacteria</taxon>
        <taxon>Pseudomonadati</taxon>
        <taxon>Pseudomonadota</taxon>
        <taxon>Alphaproteobacteria</taxon>
        <taxon>Rhodobacterales</taxon>
        <taxon>Paracoccaceae</taxon>
        <taxon>Pseudorhodobacter</taxon>
    </lineage>
</organism>
<dbReference type="OrthoDB" id="7691751at2"/>
<evidence type="ECO:0000313" key="3">
    <source>
        <dbReference type="Proteomes" id="UP000183002"/>
    </source>
</evidence>
<gene>
    <name evidence="2" type="ORF">SAMN05216227_100932</name>
</gene>
<keyword evidence="1" id="KW-0812">Transmembrane</keyword>
<evidence type="ECO:0000256" key="1">
    <source>
        <dbReference type="SAM" id="Phobius"/>
    </source>
</evidence>
<keyword evidence="1" id="KW-1133">Transmembrane helix</keyword>
<dbReference type="RefSeq" id="WP_050521122.1">
    <property type="nucleotide sequence ID" value="NZ_FOCO01000009.1"/>
</dbReference>
<reference evidence="2 3" key="1">
    <citation type="submission" date="2016-10" db="EMBL/GenBank/DDBJ databases">
        <authorList>
            <person name="de Groot N.N."/>
        </authorList>
    </citation>
    <scope>NUCLEOTIDE SEQUENCE [LARGE SCALE GENOMIC DNA]</scope>
    <source>
        <strain evidence="2 3">CGMCC 1.10836</strain>
    </source>
</reference>
<protein>
    <submittedName>
        <fullName evidence="2">Uncharacterized protein</fullName>
    </submittedName>
</protein>